<keyword evidence="2" id="KW-0812">Transmembrane</keyword>
<dbReference type="Proteomes" id="UP000055136">
    <property type="component" value="Chromosome"/>
</dbReference>
<dbReference type="KEGG" id="tee:Tel_01490"/>
<protein>
    <recommendedName>
        <fullName evidence="3">Inner membrane protein YgaP-like transmembrane domain-containing protein</fullName>
    </recommendedName>
</protein>
<keyword evidence="2" id="KW-0472">Membrane</keyword>
<reference evidence="4" key="1">
    <citation type="submission" date="2015-10" db="EMBL/GenBank/DDBJ databases">
        <title>Description of Candidatus Tenderia electrophaga gen. nov, sp. nov., an Uncultivated Electroautotroph from a Biocathode Enrichment.</title>
        <authorList>
            <person name="Eddie B.J."/>
            <person name="Malanoski A.P."/>
            <person name="Wang Z."/>
            <person name="Hall R.J."/>
            <person name="Oh S.D."/>
            <person name="Heiner C."/>
            <person name="Lin B."/>
            <person name="Strycharz-Glaven S.M."/>
        </authorList>
    </citation>
    <scope>NUCLEOTIDE SEQUENCE [LARGE SCALE GENOMIC DNA]</scope>
    <source>
        <strain evidence="4">NRL1</strain>
    </source>
</reference>
<keyword evidence="5" id="KW-1185">Reference proteome</keyword>
<organism evidence="4 5">
    <name type="scientific">Candidatus Tenderia electrophaga</name>
    <dbReference type="NCBI Taxonomy" id="1748243"/>
    <lineage>
        <taxon>Bacteria</taxon>
        <taxon>Pseudomonadati</taxon>
        <taxon>Pseudomonadota</taxon>
        <taxon>Gammaproteobacteria</taxon>
        <taxon>Candidatus Tenderiales</taxon>
        <taxon>Candidatus Tenderiaceae</taxon>
        <taxon>Candidatus Tenderia</taxon>
    </lineage>
</organism>
<accession>A0A0S2T9T8</accession>
<evidence type="ECO:0000256" key="1">
    <source>
        <dbReference type="SAM" id="MobiDB-lite"/>
    </source>
</evidence>
<sequence>MAKIRAVLNTGPADRITRLVLGFALFFWMYSLGTLEPLEIAGMFVSFYLLLTGLLGWDPIYHVLKFKSMSEEQAQKGQPYCENKPRHDSNVTSTRPDGHSALRR</sequence>
<feature type="region of interest" description="Disordered" evidence="1">
    <location>
        <begin position="75"/>
        <end position="104"/>
    </location>
</feature>
<evidence type="ECO:0000259" key="3">
    <source>
        <dbReference type="Pfam" id="PF11127"/>
    </source>
</evidence>
<dbReference type="EMBL" id="CP013099">
    <property type="protein sequence ID" value="ALP51914.1"/>
    <property type="molecule type" value="Genomic_DNA"/>
</dbReference>
<feature type="transmembrane region" description="Helical" evidence="2">
    <location>
        <begin position="16"/>
        <end position="34"/>
    </location>
</feature>
<feature type="domain" description="Inner membrane protein YgaP-like transmembrane" evidence="3">
    <location>
        <begin position="9"/>
        <end position="68"/>
    </location>
</feature>
<keyword evidence="2" id="KW-1133">Transmembrane helix</keyword>
<evidence type="ECO:0000256" key="2">
    <source>
        <dbReference type="SAM" id="Phobius"/>
    </source>
</evidence>
<evidence type="ECO:0000313" key="4">
    <source>
        <dbReference type="EMBL" id="ALP51914.1"/>
    </source>
</evidence>
<feature type="transmembrane region" description="Helical" evidence="2">
    <location>
        <begin position="40"/>
        <end position="60"/>
    </location>
</feature>
<dbReference type="AlphaFoldDB" id="A0A0S2T9T8"/>
<proteinExistence type="predicted"/>
<evidence type="ECO:0000313" key="5">
    <source>
        <dbReference type="Proteomes" id="UP000055136"/>
    </source>
</evidence>
<dbReference type="InterPro" id="IPR021309">
    <property type="entry name" value="YgaP-like_TM"/>
</dbReference>
<dbReference type="Pfam" id="PF11127">
    <property type="entry name" value="YgaP-like_TM"/>
    <property type="match status" value="1"/>
</dbReference>
<gene>
    <name evidence="4" type="ORF">Tel_01490</name>
</gene>
<name>A0A0S2T9T8_9GAMM</name>